<feature type="compositionally biased region" description="Polar residues" evidence="3">
    <location>
        <begin position="259"/>
        <end position="278"/>
    </location>
</feature>
<dbReference type="GO" id="GO:0016538">
    <property type="term" value="F:cyclin-dependent protein serine/threonine kinase regulator activity"/>
    <property type="evidence" value="ECO:0007669"/>
    <property type="project" value="InterPro"/>
</dbReference>
<dbReference type="InterPro" id="IPR006476">
    <property type="entry name" value="CHP01589_pln"/>
</dbReference>
<dbReference type="GO" id="GO:0051301">
    <property type="term" value="P:cell division"/>
    <property type="evidence" value="ECO:0007669"/>
    <property type="project" value="UniProtKB-KW"/>
</dbReference>
<accession>A0A816KYJ8</accession>
<proteinExistence type="predicted"/>
<dbReference type="InterPro" id="IPR043198">
    <property type="entry name" value="Cyclin/Ssn8"/>
</dbReference>
<evidence type="ECO:0000256" key="2">
    <source>
        <dbReference type="ARBA" id="ARBA00023306"/>
    </source>
</evidence>
<evidence type="ECO:0000256" key="1">
    <source>
        <dbReference type="ARBA" id="ARBA00022618"/>
    </source>
</evidence>
<dbReference type="Proteomes" id="UP001295469">
    <property type="component" value="Chromosome C05"/>
</dbReference>
<name>A0A816KYJ8_BRANA</name>
<dbReference type="Gene3D" id="1.10.472.10">
    <property type="entry name" value="Cyclin-like"/>
    <property type="match status" value="2"/>
</dbReference>
<dbReference type="InterPro" id="IPR036915">
    <property type="entry name" value="Cyclin-like_sf"/>
</dbReference>
<dbReference type="GO" id="GO:0006357">
    <property type="term" value="P:regulation of transcription by RNA polymerase II"/>
    <property type="evidence" value="ECO:0007669"/>
    <property type="project" value="InterPro"/>
</dbReference>
<evidence type="ECO:0000256" key="3">
    <source>
        <dbReference type="SAM" id="MobiDB-lite"/>
    </source>
</evidence>
<dbReference type="AlphaFoldDB" id="A0A816KYJ8"/>
<organism evidence="4">
    <name type="scientific">Brassica napus</name>
    <name type="common">Rape</name>
    <dbReference type="NCBI Taxonomy" id="3708"/>
    <lineage>
        <taxon>Eukaryota</taxon>
        <taxon>Viridiplantae</taxon>
        <taxon>Streptophyta</taxon>
        <taxon>Embryophyta</taxon>
        <taxon>Tracheophyta</taxon>
        <taxon>Spermatophyta</taxon>
        <taxon>Magnoliopsida</taxon>
        <taxon>eudicotyledons</taxon>
        <taxon>Gunneridae</taxon>
        <taxon>Pentapetalae</taxon>
        <taxon>rosids</taxon>
        <taxon>malvids</taxon>
        <taxon>Brassicales</taxon>
        <taxon>Brassicaceae</taxon>
        <taxon>Brassiceae</taxon>
        <taxon>Brassica</taxon>
    </lineage>
</organism>
<feature type="region of interest" description="Disordered" evidence="3">
    <location>
        <begin position="205"/>
        <end position="230"/>
    </location>
</feature>
<feature type="region of interest" description="Disordered" evidence="3">
    <location>
        <begin position="251"/>
        <end position="278"/>
    </location>
</feature>
<dbReference type="SUPFAM" id="SSF47954">
    <property type="entry name" value="Cyclin-like"/>
    <property type="match status" value="2"/>
</dbReference>
<dbReference type="PANTHER" id="PTHR10026">
    <property type="entry name" value="CYCLIN"/>
    <property type="match status" value="1"/>
</dbReference>
<sequence length="501" mass="56051">MIYTAIDNLYLTEEQIKTSPSRKDGIDEATEVALRIYGCDCDLIQEGGILLNLRPQAVMATGAGSFPQVLVQRSLLPNLMLRYLPEAFLTASCVWLPSKLEEKPKKAKTGHRCVPQDGVSQGEKYLRELLFVKSSCPCDEGEAATRIKEYMKDNRSKDEIVRILQQQHAIPVYLTMKAWDQIEIESPGFFEEYFVQTLLNPDAETMGTAGRDTGASSSSLHVPPPTGDALIPVQQALSSGTAQNVPIVTRAQVPPLTDNRASSSSSQVPPETANAPVQQPLSPKTEILMKILATLVEMKSKQDQMLHLMSDGRMRTRDEQDQTQQERPRPQAVMATGQVLFHSCELCLACIKTGREPKKARRVIVVFHRMECRRENFVCHVEHPHKFISNYLATLETPPELRQEAWNLANDRFQVPLPDNPPWWKSFDADKSGIDQVCRVLALLYSLPKAQYISVCKDGKPFTFSTRSGNTQAQSSTKDVLPAVHSVDTKCVQLITSLRME</sequence>
<protein>
    <submittedName>
        <fullName evidence="4">(rape) hypothetical protein</fullName>
    </submittedName>
</protein>
<keyword evidence="1" id="KW-0132">Cell division</keyword>
<keyword evidence="2" id="KW-0131">Cell cycle</keyword>
<reference evidence="4" key="1">
    <citation type="submission" date="2021-01" db="EMBL/GenBank/DDBJ databases">
        <authorList>
            <consortium name="Genoscope - CEA"/>
            <person name="William W."/>
        </authorList>
    </citation>
    <scope>NUCLEOTIDE SEQUENCE</scope>
</reference>
<dbReference type="Pfam" id="PF09713">
    <property type="entry name" value="A_thal_3526"/>
    <property type="match status" value="1"/>
</dbReference>
<gene>
    <name evidence="4" type="ORF">DARMORV10_C05P25700.1</name>
</gene>
<evidence type="ECO:0000313" key="4">
    <source>
        <dbReference type="EMBL" id="CAF1928329.1"/>
    </source>
</evidence>
<dbReference type="EMBL" id="HG994369">
    <property type="protein sequence ID" value="CAF1928329.1"/>
    <property type="molecule type" value="Genomic_DNA"/>
</dbReference>